<evidence type="ECO:0000256" key="7">
    <source>
        <dbReference type="ARBA" id="ARBA00022801"/>
    </source>
</evidence>
<dbReference type="SMART" id="SM00490">
    <property type="entry name" value="HELICc"/>
    <property type="match status" value="1"/>
</dbReference>
<evidence type="ECO:0000313" key="21">
    <source>
        <dbReference type="Proteomes" id="UP000440004"/>
    </source>
</evidence>
<evidence type="ECO:0000256" key="4">
    <source>
        <dbReference type="ARBA" id="ARBA00022723"/>
    </source>
</evidence>
<evidence type="ECO:0000256" key="14">
    <source>
        <dbReference type="ARBA" id="ARBA00023235"/>
    </source>
</evidence>
<evidence type="ECO:0000256" key="9">
    <source>
        <dbReference type="ARBA" id="ARBA00022833"/>
    </source>
</evidence>
<dbReference type="Gene3D" id="1.10.150.80">
    <property type="entry name" value="HRDC domain"/>
    <property type="match status" value="1"/>
</dbReference>
<dbReference type="Pfam" id="PF00570">
    <property type="entry name" value="HRDC"/>
    <property type="match status" value="1"/>
</dbReference>
<comment type="catalytic activity">
    <reaction evidence="15">
        <text>Couples ATP hydrolysis with the unwinding of duplex DNA by translocating in the 3'-5' direction.</text>
        <dbReference type="EC" id="5.6.2.4"/>
    </reaction>
</comment>
<comment type="cofactor">
    <cofactor evidence="2">
        <name>Zn(2+)</name>
        <dbReference type="ChEBI" id="CHEBI:29105"/>
    </cofactor>
</comment>
<dbReference type="PANTHER" id="PTHR13710">
    <property type="entry name" value="DNA HELICASE RECQ FAMILY MEMBER"/>
    <property type="match status" value="1"/>
</dbReference>
<evidence type="ECO:0000256" key="8">
    <source>
        <dbReference type="ARBA" id="ARBA00022806"/>
    </source>
</evidence>
<comment type="similarity">
    <text evidence="3">Belongs to the helicase family. RecQ subfamily.</text>
</comment>
<keyword evidence="10" id="KW-0067">ATP-binding</keyword>
<proteinExistence type="inferred from homology"/>
<dbReference type="SUPFAM" id="SSF47819">
    <property type="entry name" value="HRDC-like"/>
    <property type="match status" value="1"/>
</dbReference>
<accession>A0A6A7KCH6</accession>
<dbReference type="FunFam" id="1.10.150.80:FF:000002">
    <property type="entry name" value="ATP-dependent DNA helicase RecQ"/>
    <property type="match status" value="1"/>
</dbReference>
<dbReference type="CDD" id="cd18794">
    <property type="entry name" value="SF2_C_RecQ"/>
    <property type="match status" value="1"/>
</dbReference>
<keyword evidence="13" id="KW-0234">DNA repair</keyword>
<keyword evidence="9" id="KW-0862">Zinc</keyword>
<dbReference type="InterPro" id="IPR036390">
    <property type="entry name" value="WH_DNA-bd_sf"/>
</dbReference>
<sequence>MSVDKYALLKQYFGYDYFRNGQEELIDSILAGKDTIGIMPTGAGKSICFQIPAMMMNGITLVISPLISLMKDQVNSLIQAGIPAAFLNSSLSLNQYRLALKYAGEGKYKIIYVAPERLTTEEFLLFTSKSNISMVSVDEAHCVSQWGQDFRPSYMKIKKFIEALPYRPIISSFTATATKEVRDDIIDILQLRKPTIVTTGFDRKNLSFEVRKPKDKYGEVLNYLVEHSKQSGIIYCATRKNVEEVCRKLTQEGFLVTRYHAGLSDIERKQNQEDFVFDVKPIMVATNAFGMGIDKSNVSFVIHYNMPKNIESYYQEAGRAGRDGEEAECILLYNGQDVITNQFFIDNSNQNEEIDENTNRLVKEKERERLKLMTYYCHTNDCLRHYILKYFGDHANDYCDNCSNCIQNFEEKDITEIARKIISCVTETNGRYGVKVIIDTLRGSKGQKILRLNLDELETYNSCKGILEHKIREIVNFLVINEYLFLTNTVYPTVGITKKALDAMKNQEVLSMKILIEETPLAEEIQKGKTVRNIKSNKSKANTVNYVITETEEDLFESLRSLRSQIASKQKVPAYIVFNDATLRSMCKLKPTTEAEFLNVSGVGEVKMKHYGDTFLDLIRKYVNT</sequence>
<dbReference type="SMART" id="SM00487">
    <property type="entry name" value="DEXDc"/>
    <property type="match status" value="1"/>
</dbReference>
<dbReference type="GO" id="GO:0003677">
    <property type="term" value="F:DNA binding"/>
    <property type="evidence" value="ECO:0007669"/>
    <property type="project" value="UniProtKB-KW"/>
</dbReference>
<dbReference type="NCBIfam" id="TIGR00614">
    <property type="entry name" value="recQ_fam"/>
    <property type="match status" value="1"/>
</dbReference>
<evidence type="ECO:0000256" key="15">
    <source>
        <dbReference type="ARBA" id="ARBA00034617"/>
    </source>
</evidence>
<protein>
    <recommendedName>
        <fullName evidence="16">DNA helicase RecQ</fullName>
        <ecNumber evidence="16">5.6.2.4</ecNumber>
    </recommendedName>
</protein>
<dbReference type="Pfam" id="PF16124">
    <property type="entry name" value="RecQ_Zn_bind"/>
    <property type="match status" value="1"/>
</dbReference>
<dbReference type="PROSITE" id="PS51194">
    <property type="entry name" value="HELICASE_CTER"/>
    <property type="match status" value="1"/>
</dbReference>
<dbReference type="FunFam" id="3.40.50.300:FF:001389">
    <property type="entry name" value="ATP-dependent DNA helicase RecQ"/>
    <property type="match status" value="1"/>
</dbReference>
<evidence type="ECO:0000256" key="2">
    <source>
        <dbReference type="ARBA" id="ARBA00001947"/>
    </source>
</evidence>
<dbReference type="Proteomes" id="UP000440004">
    <property type="component" value="Unassembled WGS sequence"/>
</dbReference>
<feature type="domain" description="Helicase ATP-binding" evidence="18">
    <location>
        <begin position="26"/>
        <end position="195"/>
    </location>
</feature>
<evidence type="ECO:0000259" key="17">
    <source>
        <dbReference type="PROSITE" id="PS50967"/>
    </source>
</evidence>
<organism evidence="20 21">
    <name type="scientific">Alkalibaculum sporogenes</name>
    <dbReference type="NCBI Taxonomy" id="2655001"/>
    <lineage>
        <taxon>Bacteria</taxon>
        <taxon>Bacillati</taxon>
        <taxon>Bacillota</taxon>
        <taxon>Clostridia</taxon>
        <taxon>Eubacteriales</taxon>
        <taxon>Eubacteriaceae</taxon>
        <taxon>Alkalibaculum</taxon>
    </lineage>
</organism>
<keyword evidence="4" id="KW-0479">Metal-binding</keyword>
<dbReference type="PANTHER" id="PTHR13710:SF105">
    <property type="entry name" value="ATP-DEPENDENT DNA HELICASE Q1"/>
    <property type="match status" value="1"/>
</dbReference>
<evidence type="ECO:0000256" key="1">
    <source>
        <dbReference type="ARBA" id="ARBA00001946"/>
    </source>
</evidence>
<evidence type="ECO:0000256" key="12">
    <source>
        <dbReference type="ARBA" id="ARBA00023172"/>
    </source>
</evidence>
<evidence type="ECO:0000256" key="11">
    <source>
        <dbReference type="ARBA" id="ARBA00023125"/>
    </source>
</evidence>
<dbReference type="GO" id="GO:0005737">
    <property type="term" value="C:cytoplasm"/>
    <property type="evidence" value="ECO:0007669"/>
    <property type="project" value="TreeGrafter"/>
</dbReference>
<dbReference type="Gene3D" id="1.10.10.10">
    <property type="entry name" value="Winged helix-like DNA-binding domain superfamily/Winged helix DNA-binding domain"/>
    <property type="match status" value="1"/>
</dbReference>
<keyword evidence="11" id="KW-0238">DNA-binding</keyword>
<keyword evidence="8 20" id="KW-0347">Helicase</keyword>
<feature type="domain" description="HRDC" evidence="17">
    <location>
        <begin position="549"/>
        <end position="625"/>
    </location>
</feature>
<dbReference type="SUPFAM" id="SSF46785">
    <property type="entry name" value="Winged helix' DNA-binding domain"/>
    <property type="match status" value="1"/>
</dbReference>
<dbReference type="GO" id="GO:0006260">
    <property type="term" value="P:DNA replication"/>
    <property type="evidence" value="ECO:0007669"/>
    <property type="project" value="InterPro"/>
</dbReference>
<dbReference type="CDD" id="cd17920">
    <property type="entry name" value="DEXHc_RecQ"/>
    <property type="match status" value="1"/>
</dbReference>
<dbReference type="RefSeq" id="WP_152806777.1">
    <property type="nucleotide sequence ID" value="NZ_WHNX01000050.1"/>
</dbReference>
<evidence type="ECO:0000256" key="6">
    <source>
        <dbReference type="ARBA" id="ARBA00022763"/>
    </source>
</evidence>
<dbReference type="InterPro" id="IPR002121">
    <property type="entry name" value="HRDC_dom"/>
</dbReference>
<dbReference type="InterPro" id="IPR018982">
    <property type="entry name" value="RQC_domain"/>
</dbReference>
<dbReference type="Pfam" id="PF09382">
    <property type="entry name" value="RQC"/>
    <property type="match status" value="1"/>
</dbReference>
<evidence type="ECO:0000259" key="18">
    <source>
        <dbReference type="PROSITE" id="PS51192"/>
    </source>
</evidence>
<dbReference type="GO" id="GO:0009432">
    <property type="term" value="P:SOS response"/>
    <property type="evidence" value="ECO:0007669"/>
    <property type="project" value="UniProtKB-UniRule"/>
</dbReference>
<dbReference type="GO" id="GO:0009378">
    <property type="term" value="F:four-way junction helicase activity"/>
    <property type="evidence" value="ECO:0007669"/>
    <property type="project" value="TreeGrafter"/>
</dbReference>
<keyword evidence="21" id="KW-1185">Reference proteome</keyword>
<evidence type="ECO:0000256" key="13">
    <source>
        <dbReference type="ARBA" id="ARBA00023204"/>
    </source>
</evidence>
<dbReference type="GO" id="GO:0030894">
    <property type="term" value="C:replisome"/>
    <property type="evidence" value="ECO:0007669"/>
    <property type="project" value="TreeGrafter"/>
</dbReference>
<dbReference type="SMART" id="SM00956">
    <property type="entry name" value="RQC"/>
    <property type="match status" value="1"/>
</dbReference>
<dbReference type="GO" id="GO:0043590">
    <property type="term" value="C:bacterial nucleoid"/>
    <property type="evidence" value="ECO:0007669"/>
    <property type="project" value="TreeGrafter"/>
</dbReference>
<dbReference type="SUPFAM" id="SSF52540">
    <property type="entry name" value="P-loop containing nucleoside triphosphate hydrolases"/>
    <property type="match status" value="1"/>
</dbReference>
<name>A0A6A7KCH6_9FIRM</name>
<dbReference type="InterPro" id="IPR044876">
    <property type="entry name" value="HRDC_dom_sf"/>
</dbReference>
<keyword evidence="7 20" id="KW-0378">Hydrolase</keyword>
<dbReference type="PROSITE" id="PS51192">
    <property type="entry name" value="HELICASE_ATP_BIND_1"/>
    <property type="match status" value="1"/>
</dbReference>
<dbReference type="GO" id="GO:0006281">
    <property type="term" value="P:DNA repair"/>
    <property type="evidence" value="ECO:0007669"/>
    <property type="project" value="UniProtKB-KW"/>
</dbReference>
<dbReference type="GO" id="GO:0016787">
    <property type="term" value="F:hydrolase activity"/>
    <property type="evidence" value="ECO:0007669"/>
    <property type="project" value="UniProtKB-KW"/>
</dbReference>
<dbReference type="GO" id="GO:0043138">
    <property type="term" value="F:3'-5' DNA helicase activity"/>
    <property type="evidence" value="ECO:0007669"/>
    <property type="project" value="UniProtKB-EC"/>
</dbReference>
<dbReference type="InterPro" id="IPR032284">
    <property type="entry name" value="RecQ_Zn-bd"/>
</dbReference>
<dbReference type="GO" id="GO:0005524">
    <property type="term" value="F:ATP binding"/>
    <property type="evidence" value="ECO:0007669"/>
    <property type="project" value="UniProtKB-KW"/>
</dbReference>
<dbReference type="SMART" id="SM00341">
    <property type="entry name" value="HRDC"/>
    <property type="match status" value="1"/>
</dbReference>
<dbReference type="InterPro" id="IPR036388">
    <property type="entry name" value="WH-like_DNA-bd_sf"/>
</dbReference>
<dbReference type="InterPro" id="IPR001650">
    <property type="entry name" value="Helicase_C-like"/>
</dbReference>
<dbReference type="InterPro" id="IPR011545">
    <property type="entry name" value="DEAD/DEAH_box_helicase_dom"/>
</dbReference>
<comment type="cofactor">
    <cofactor evidence="1">
        <name>Mg(2+)</name>
        <dbReference type="ChEBI" id="CHEBI:18420"/>
    </cofactor>
</comment>
<evidence type="ECO:0000256" key="3">
    <source>
        <dbReference type="ARBA" id="ARBA00005446"/>
    </source>
</evidence>
<dbReference type="InterPro" id="IPR010997">
    <property type="entry name" value="HRDC-like_sf"/>
</dbReference>
<keyword evidence="14" id="KW-0413">Isomerase</keyword>
<dbReference type="EMBL" id="WHNX01000050">
    <property type="protein sequence ID" value="MPW27239.1"/>
    <property type="molecule type" value="Genomic_DNA"/>
</dbReference>
<dbReference type="PROSITE" id="PS50967">
    <property type="entry name" value="HRDC"/>
    <property type="match status" value="1"/>
</dbReference>
<dbReference type="Gene3D" id="3.40.50.300">
    <property type="entry name" value="P-loop containing nucleotide triphosphate hydrolases"/>
    <property type="match status" value="2"/>
</dbReference>
<dbReference type="EC" id="5.6.2.4" evidence="16"/>
<dbReference type="GO" id="GO:0006310">
    <property type="term" value="P:DNA recombination"/>
    <property type="evidence" value="ECO:0007669"/>
    <property type="project" value="UniProtKB-UniRule"/>
</dbReference>
<keyword evidence="6" id="KW-0227">DNA damage</keyword>
<evidence type="ECO:0000256" key="16">
    <source>
        <dbReference type="NCBIfam" id="TIGR01389"/>
    </source>
</evidence>
<evidence type="ECO:0000256" key="10">
    <source>
        <dbReference type="ARBA" id="ARBA00022840"/>
    </source>
</evidence>
<dbReference type="InterPro" id="IPR027417">
    <property type="entry name" value="P-loop_NTPase"/>
</dbReference>
<dbReference type="GO" id="GO:0046872">
    <property type="term" value="F:metal ion binding"/>
    <property type="evidence" value="ECO:0007669"/>
    <property type="project" value="UniProtKB-KW"/>
</dbReference>
<dbReference type="InterPro" id="IPR006293">
    <property type="entry name" value="DNA_helicase_ATP-dep_RecQ_bac"/>
</dbReference>
<keyword evidence="12" id="KW-0233">DNA recombination</keyword>
<keyword evidence="5" id="KW-0547">Nucleotide-binding</keyword>
<reference evidence="20 21" key="1">
    <citation type="submission" date="2019-10" db="EMBL/GenBank/DDBJ databases">
        <title>Alkalibaculum tamaniensis sp.nov., a new alkaliphilic acetogen, isolated on methoxylated aromatics from a mud volcano.</title>
        <authorList>
            <person name="Khomyakova M.A."/>
            <person name="Merkel A.Y."/>
            <person name="Bonch-Osmolovskaya E.A."/>
            <person name="Slobodkin A.I."/>
        </authorList>
    </citation>
    <scope>NUCLEOTIDE SEQUENCE [LARGE SCALE GENOMIC DNA]</scope>
    <source>
        <strain evidence="20 21">M08DMB</strain>
    </source>
</reference>
<dbReference type="AlphaFoldDB" id="A0A6A7KCH6"/>
<gene>
    <name evidence="20" type="primary">recQ</name>
    <name evidence="20" type="ORF">GC105_15840</name>
</gene>
<comment type="caution">
    <text evidence="20">The sequence shown here is derived from an EMBL/GenBank/DDBJ whole genome shotgun (WGS) entry which is preliminary data.</text>
</comment>
<dbReference type="InterPro" id="IPR004589">
    <property type="entry name" value="DNA_helicase_ATP-dep_RecQ"/>
</dbReference>
<dbReference type="InterPro" id="IPR014001">
    <property type="entry name" value="Helicase_ATP-bd"/>
</dbReference>
<feature type="domain" description="Helicase C-terminal" evidence="19">
    <location>
        <begin position="219"/>
        <end position="373"/>
    </location>
</feature>
<evidence type="ECO:0000259" key="19">
    <source>
        <dbReference type="PROSITE" id="PS51194"/>
    </source>
</evidence>
<dbReference type="Pfam" id="PF00270">
    <property type="entry name" value="DEAD"/>
    <property type="match status" value="1"/>
</dbReference>
<evidence type="ECO:0000313" key="20">
    <source>
        <dbReference type="EMBL" id="MPW27239.1"/>
    </source>
</evidence>
<evidence type="ECO:0000256" key="5">
    <source>
        <dbReference type="ARBA" id="ARBA00022741"/>
    </source>
</evidence>
<dbReference type="NCBIfam" id="TIGR01389">
    <property type="entry name" value="recQ"/>
    <property type="match status" value="1"/>
</dbReference>
<dbReference type="Pfam" id="PF00271">
    <property type="entry name" value="Helicase_C"/>
    <property type="match status" value="1"/>
</dbReference>